<evidence type="ECO:0000313" key="2">
    <source>
        <dbReference type="EMBL" id="KAK8589289.1"/>
    </source>
</evidence>
<dbReference type="Pfam" id="PF08387">
    <property type="entry name" value="FBD"/>
    <property type="match status" value="1"/>
</dbReference>
<evidence type="ECO:0000259" key="1">
    <source>
        <dbReference type="Pfam" id="PF08387"/>
    </source>
</evidence>
<sequence length="117" mass="13604">MIVVYMIYVLKISNQIKIFNRIKSKSDKTEEVEVEVRPNQYLKEVEIVGFLGQPEEAEVVAYLVKSAINLEKITLHTDVWLLEIIYTKEFSQSTKQMAQSLACQLMENRPRAELLLL</sequence>
<proteinExistence type="predicted"/>
<evidence type="ECO:0000313" key="3">
    <source>
        <dbReference type="Proteomes" id="UP001472677"/>
    </source>
</evidence>
<dbReference type="Proteomes" id="UP001472677">
    <property type="component" value="Unassembled WGS sequence"/>
</dbReference>
<reference evidence="2 3" key="1">
    <citation type="journal article" date="2024" name="G3 (Bethesda)">
        <title>Genome assembly of Hibiscus sabdariffa L. provides insights into metabolisms of medicinal natural products.</title>
        <authorList>
            <person name="Kim T."/>
        </authorList>
    </citation>
    <scope>NUCLEOTIDE SEQUENCE [LARGE SCALE GENOMIC DNA]</scope>
    <source>
        <strain evidence="2">TK-2024</strain>
        <tissue evidence="2">Old leaves</tissue>
    </source>
</reference>
<organism evidence="2 3">
    <name type="scientific">Hibiscus sabdariffa</name>
    <name type="common">roselle</name>
    <dbReference type="NCBI Taxonomy" id="183260"/>
    <lineage>
        <taxon>Eukaryota</taxon>
        <taxon>Viridiplantae</taxon>
        <taxon>Streptophyta</taxon>
        <taxon>Embryophyta</taxon>
        <taxon>Tracheophyta</taxon>
        <taxon>Spermatophyta</taxon>
        <taxon>Magnoliopsida</taxon>
        <taxon>eudicotyledons</taxon>
        <taxon>Gunneridae</taxon>
        <taxon>Pentapetalae</taxon>
        <taxon>rosids</taxon>
        <taxon>malvids</taxon>
        <taxon>Malvales</taxon>
        <taxon>Malvaceae</taxon>
        <taxon>Malvoideae</taxon>
        <taxon>Hibiscus</taxon>
    </lineage>
</organism>
<keyword evidence="3" id="KW-1185">Reference proteome</keyword>
<protein>
    <recommendedName>
        <fullName evidence="1">FBD domain-containing protein</fullName>
    </recommendedName>
</protein>
<dbReference type="EMBL" id="JBBPBM010000004">
    <property type="protein sequence ID" value="KAK8589289.1"/>
    <property type="molecule type" value="Genomic_DNA"/>
</dbReference>
<gene>
    <name evidence="2" type="ORF">V6N12_023691</name>
</gene>
<name>A0ABR2FZ22_9ROSI</name>
<dbReference type="InterPro" id="IPR006566">
    <property type="entry name" value="FBD"/>
</dbReference>
<feature type="domain" description="FBD" evidence="1">
    <location>
        <begin position="42"/>
        <end position="75"/>
    </location>
</feature>
<comment type="caution">
    <text evidence="2">The sequence shown here is derived from an EMBL/GenBank/DDBJ whole genome shotgun (WGS) entry which is preliminary data.</text>
</comment>
<accession>A0ABR2FZ22</accession>